<keyword evidence="2" id="KW-1185">Reference proteome</keyword>
<gene>
    <name evidence="1" type="ORF">BU25DRAFT_465320</name>
</gene>
<protein>
    <submittedName>
        <fullName evidence="1">GroES-like protein</fullName>
    </submittedName>
</protein>
<sequence>MVPWRWRPKSISKAPTQIRSETTASQSMADGAQHQFQRNEVDKTHPERQSALLLHAIRQPYEVAIDHAVPEIQNDTELLVKVTAAGLNPIDWKSPDFNFGVPVFPFISGRELSGVVVKAPKAPNARVREGDVVTIPSTDYRDLRKAAFQEYSIASSFNTIRLPHNVSAESGSILGVAFVSAVLALGICMGVSFENVEDGPDLLKMVRNIDPERLPADIRKECLENISKVDHAKAGDYLVIWGGSSTSAHLTKQIARLMGLKIVSVVDNAKHGIRLSSNAATRPDLLVDSHDPERAIDIIKRATKDSARFGFDTVGKETAAYLLRSLSSSTSPISSLPKYVQNYERKDSKLPTPPSTPLEFAEGAPRSHLVGLTGLPKTDIPEDVTLHNVPIKLYHEIPEVGEALSAWCERLLVKGLLVPPDVVGTVDGLGAINEGLDRMRKREISGGRLVAVLH</sequence>
<accession>A0ACB6S5J7</accession>
<proteinExistence type="predicted"/>
<organism evidence="1 2">
    <name type="scientific">Macroventuria anomochaeta</name>
    <dbReference type="NCBI Taxonomy" id="301207"/>
    <lineage>
        <taxon>Eukaryota</taxon>
        <taxon>Fungi</taxon>
        <taxon>Dikarya</taxon>
        <taxon>Ascomycota</taxon>
        <taxon>Pezizomycotina</taxon>
        <taxon>Dothideomycetes</taxon>
        <taxon>Pleosporomycetidae</taxon>
        <taxon>Pleosporales</taxon>
        <taxon>Pleosporineae</taxon>
        <taxon>Didymellaceae</taxon>
        <taxon>Macroventuria</taxon>
    </lineage>
</organism>
<evidence type="ECO:0000313" key="1">
    <source>
        <dbReference type="EMBL" id="KAF2629233.1"/>
    </source>
</evidence>
<evidence type="ECO:0000313" key="2">
    <source>
        <dbReference type="Proteomes" id="UP000799754"/>
    </source>
</evidence>
<dbReference type="EMBL" id="MU006710">
    <property type="protein sequence ID" value="KAF2629233.1"/>
    <property type="molecule type" value="Genomic_DNA"/>
</dbReference>
<reference evidence="1" key="1">
    <citation type="journal article" date="2020" name="Stud. Mycol.">
        <title>101 Dothideomycetes genomes: a test case for predicting lifestyles and emergence of pathogens.</title>
        <authorList>
            <person name="Haridas S."/>
            <person name="Albert R."/>
            <person name="Binder M."/>
            <person name="Bloem J."/>
            <person name="Labutti K."/>
            <person name="Salamov A."/>
            <person name="Andreopoulos B."/>
            <person name="Baker S."/>
            <person name="Barry K."/>
            <person name="Bills G."/>
            <person name="Bluhm B."/>
            <person name="Cannon C."/>
            <person name="Castanera R."/>
            <person name="Culley D."/>
            <person name="Daum C."/>
            <person name="Ezra D."/>
            <person name="Gonzalez J."/>
            <person name="Henrissat B."/>
            <person name="Kuo A."/>
            <person name="Liang C."/>
            <person name="Lipzen A."/>
            <person name="Lutzoni F."/>
            <person name="Magnuson J."/>
            <person name="Mondo S."/>
            <person name="Nolan M."/>
            <person name="Ohm R."/>
            <person name="Pangilinan J."/>
            <person name="Park H.-J."/>
            <person name="Ramirez L."/>
            <person name="Alfaro M."/>
            <person name="Sun H."/>
            <person name="Tritt A."/>
            <person name="Yoshinaga Y."/>
            <person name="Zwiers L.-H."/>
            <person name="Turgeon B."/>
            <person name="Goodwin S."/>
            <person name="Spatafora J."/>
            <person name="Crous P."/>
            <person name="Grigoriev I."/>
        </authorList>
    </citation>
    <scope>NUCLEOTIDE SEQUENCE</scope>
    <source>
        <strain evidence="1">CBS 525.71</strain>
    </source>
</reference>
<comment type="caution">
    <text evidence="1">The sequence shown here is derived from an EMBL/GenBank/DDBJ whole genome shotgun (WGS) entry which is preliminary data.</text>
</comment>
<dbReference type="Proteomes" id="UP000799754">
    <property type="component" value="Unassembled WGS sequence"/>
</dbReference>
<name>A0ACB6S5J7_9PLEO</name>